<accession>A0A8S5S6S2</accession>
<organism evidence="1">
    <name type="scientific">Podoviridae sp. ctsUe5</name>
    <dbReference type="NCBI Taxonomy" id="2827750"/>
    <lineage>
        <taxon>Viruses</taxon>
        <taxon>Duplodnaviria</taxon>
        <taxon>Heunggongvirae</taxon>
        <taxon>Uroviricota</taxon>
        <taxon>Caudoviricetes</taxon>
    </lineage>
</organism>
<reference evidence="1" key="1">
    <citation type="journal article" date="2021" name="Proc. Natl. Acad. Sci. U.S.A.">
        <title>A Catalog of Tens of Thousands of Viruses from Human Metagenomes Reveals Hidden Associations with Chronic Diseases.</title>
        <authorList>
            <person name="Tisza M.J."/>
            <person name="Buck C.B."/>
        </authorList>
    </citation>
    <scope>NUCLEOTIDE SEQUENCE</scope>
    <source>
        <strain evidence="1">CtsUe5</strain>
    </source>
</reference>
<protein>
    <submittedName>
        <fullName evidence="1">Uncharacterized protein</fullName>
    </submittedName>
</protein>
<sequence>MTNEFTYRFTCCKSCKYNWETGTDCGKQIDCSACSNHTDNAGFTHCKCFEQATTAKTCPYYMENK</sequence>
<proteinExistence type="predicted"/>
<evidence type="ECO:0000313" key="1">
    <source>
        <dbReference type="EMBL" id="DAF46367.1"/>
    </source>
</evidence>
<name>A0A8S5S6S2_9CAUD</name>
<dbReference type="EMBL" id="BK032536">
    <property type="protein sequence ID" value="DAF46367.1"/>
    <property type="molecule type" value="Genomic_DNA"/>
</dbReference>